<evidence type="ECO:0000256" key="4">
    <source>
        <dbReference type="ARBA" id="ARBA00023242"/>
    </source>
</evidence>
<dbReference type="InterPro" id="IPR004037">
    <property type="entry name" value="Ribosomal_eL8-like_CS"/>
</dbReference>
<evidence type="ECO:0000256" key="3">
    <source>
        <dbReference type="ARBA" id="ARBA00022884"/>
    </source>
</evidence>
<evidence type="ECO:0000313" key="9">
    <source>
        <dbReference type="EMBL" id="KIY71422.1"/>
    </source>
</evidence>
<accession>A0A0D7BLU3</accession>
<keyword evidence="10" id="KW-1185">Reference proteome</keyword>
<dbReference type="InterPro" id="IPR002415">
    <property type="entry name" value="H/ACA_rnp_Nhp2-like"/>
</dbReference>
<gene>
    <name evidence="9" type="ORF">CYLTODRAFT_122332</name>
</gene>
<keyword evidence="5 6" id="KW-0687">Ribonucleoprotein</keyword>
<evidence type="ECO:0000256" key="7">
    <source>
        <dbReference type="SAM" id="MobiDB-lite"/>
    </source>
</evidence>
<name>A0A0D7BLU3_9AGAR</name>
<dbReference type="PRINTS" id="PR00881">
    <property type="entry name" value="L7ARS6FAMILY"/>
</dbReference>
<dbReference type="Gene3D" id="3.30.1330.30">
    <property type="match status" value="1"/>
</dbReference>
<dbReference type="Pfam" id="PF01248">
    <property type="entry name" value="Ribosomal_L7Ae"/>
    <property type="match status" value="1"/>
</dbReference>
<evidence type="ECO:0000256" key="2">
    <source>
        <dbReference type="ARBA" id="ARBA00007337"/>
    </source>
</evidence>
<evidence type="ECO:0000256" key="1">
    <source>
        <dbReference type="ARBA" id="ARBA00004604"/>
    </source>
</evidence>
<feature type="domain" description="Ribosomal protein eL8/eL30/eS12/Gadd45" evidence="8">
    <location>
        <begin position="60"/>
        <end position="150"/>
    </location>
</feature>
<comment type="subcellular location">
    <subcellularLocation>
        <location evidence="1 6">Nucleus</location>
        <location evidence="1 6">Nucleolus</location>
    </subcellularLocation>
</comment>
<dbReference type="SUPFAM" id="SSF55315">
    <property type="entry name" value="L30e-like"/>
    <property type="match status" value="1"/>
</dbReference>
<dbReference type="GO" id="GO:0003723">
    <property type="term" value="F:RNA binding"/>
    <property type="evidence" value="ECO:0007669"/>
    <property type="project" value="UniProtKB-UniRule"/>
</dbReference>
<dbReference type="GO" id="GO:0000398">
    <property type="term" value="P:mRNA splicing, via spliceosome"/>
    <property type="evidence" value="ECO:0007669"/>
    <property type="project" value="UniProtKB-UniRule"/>
</dbReference>
<dbReference type="PANTHER" id="PTHR23105">
    <property type="entry name" value="RIBOSOMAL PROTEIN L7AE FAMILY MEMBER"/>
    <property type="match status" value="1"/>
</dbReference>
<comment type="function">
    <text evidence="6">Required for ribosome biogenesis. Part of a complex which catalyzes pseudouridylation of rRNA. This involves the isomerization of uridine such that the ribose is subsequently attached to C5, instead of the normal N1. Pseudouridine ('psi') residues may serve to stabilize the conformation of rRNAs.</text>
</comment>
<keyword evidence="3 6" id="KW-0694">RNA-binding</keyword>
<dbReference type="GO" id="GO:0031429">
    <property type="term" value="C:box H/ACA snoRNP complex"/>
    <property type="evidence" value="ECO:0007669"/>
    <property type="project" value="UniProtKB-UniRule"/>
</dbReference>
<comment type="function">
    <text evidence="6">Common component of the spliceosome and rRNA processing machinery.</text>
</comment>
<sequence length="181" mass="20147">MAGDKSEKKKRRESKIEAPTEDVEMGDAEAPKAEKAEVIIPAEDLSPLAHPLAQKKLLKKLQKATKKASKGRMVKRGVKEVVKGIKKGEKGLLIIAGDISPIDIVSHLPVLAEDAEIPYIFIPSKEELGHYSATKRPTSCIMICPTQKRKKVEKDEDEAEFLELYKECLAEVKKLDTQIVF</sequence>
<evidence type="ECO:0000313" key="10">
    <source>
        <dbReference type="Proteomes" id="UP000054007"/>
    </source>
</evidence>
<dbReference type="OrthoDB" id="5364946at2759"/>
<dbReference type="InterPro" id="IPR050257">
    <property type="entry name" value="eL8/uL1-like"/>
</dbReference>
<dbReference type="InterPro" id="IPR029064">
    <property type="entry name" value="Ribosomal_eL30-like_sf"/>
</dbReference>
<dbReference type="GO" id="GO:0031120">
    <property type="term" value="P:snRNA pseudouridine synthesis"/>
    <property type="evidence" value="ECO:0007669"/>
    <property type="project" value="UniProtKB-UniRule"/>
</dbReference>
<evidence type="ECO:0000256" key="6">
    <source>
        <dbReference type="RuleBase" id="RU366039"/>
    </source>
</evidence>
<dbReference type="Proteomes" id="UP000054007">
    <property type="component" value="Unassembled WGS sequence"/>
</dbReference>
<dbReference type="PROSITE" id="PS01082">
    <property type="entry name" value="RIBOSOMAL_L7AE"/>
    <property type="match status" value="1"/>
</dbReference>
<protein>
    <recommendedName>
        <fullName evidence="6">H/ACA ribonucleoprotein complex subunit 2</fullName>
    </recommendedName>
    <alternativeName>
        <fullName evidence="6">Nucleolar protein family A member 2</fullName>
    </alternativeName>
</protein>
<dbReference type="STRING" id="1314674.A0A0D7BLU3"/>
<feature type="region of interest" description="Disordered" evidence="7">
    <location>
        <begin position="1"/>
        <end position="30"/>
    </location>
</feature>
<dbReference type="InterPro" id="IPR004038">
    <property type="entry name" value="Ribosomal_eL8/eL30/eS12/Gad45"/>
</dbReference>
<dbReference type="PRINTS" id="PR00883">
    <property type="entry name" value="NUCLEARHMG"/>
</dbReference>
<proteinExistence type="inferred from homology"/>
<keyword evidence="4 6" id="KW-0539">Nucleus</keyword>
<dbReference type="GO" id="GO:0042254">
    <property type="term" value="P:ribosome biogenesis"/>
    <property type="evidence" value="ECO:0007669"/>
    <property type="project" value="InterPro"/>
</dbReference>
<dbReference type="InterPro" id="IPR018492">
    <property type="entry name" value="Ribosomal_eL8/Nhp2"/>
</dbReference>
<dbReference type="EMBL" id="KN880454">
    <property type="protein sequence ID" value="KIY71422.1"/>
    <property type="molecule type" value="Genomic_DNA"/>
</dbReference>
<evidence type="ECO:0000259" key="8">
    <source>
        <dbReference type="Pfam" id="PF01248"/>
    </source>
</evidence>
<comment type="similarity">
    <text evidence="2 6">Belongs to the eukaryotic ribosomal protein eL8 family.</text>
</comment>
<dbReference type="AlphaFoldDB" id="A0A0D7BLU3"/>
<reference evidence="9 10" key="1">
    <citation type="journal article" date="2015" name="Fungal Genet. Biol.">
        <title>Evolution of novel wood decay mechanisms in Agaricales revealed by the genome sequences of Fistulina hepatica and Cylindrobasidium torrendii.</title>
        <authorList>
            <person name="Floudas D."/>
            <person name="Held B.W."/>
            <person name="Riley R."/>
            <person name="Nagy L.G."/>
            <person name="Koehler G."/>
            <person name="Ransdell A.S."/>
            <person name="Younus H."/>
            <person name="Chow J."/>
            <person name="Chiniquy J."/>
            <person name="Lipzen A."/>
            <person name="Tritt A."/>
            <person name="Sun H."/>
            <person name="Haridas S."/>
            <person name="LaButti K."/>
            <person name="Ohm R.A."/>
            <person name="Kues U."/>
            <person name="Blanchette R.A."/>
            <person name="Grigoriev I.V."/>
            <person name="Minto R.E."/>
            <person name="Hibbett D.S."/>
        </authorList>
    </citation>
    <scope>NUCLEOTIDE SEQUENCE [LARGE SCALE GENOMIC DNA]</scope>
    <source>
        <strain evidence="9 10">FP15055 ss-10</strain>
    </source>
</reference>
<organism evidence="9 10">
    <name type="scientific">Cylindrobasidium torrendii FP15055 ss-10</name>
    <dbReference type="NCBI Taxonomy" id="1314674"/>
    <lineage>
        <taxon>Eukaryota</taxon>
        <taxon>Fungi</taxon>
        <taxon>Dikarya</taxon>
        <taxon>Basidiomycota</taxon>
        <taxon>Agaricomycotina</taxon>
        <taxon>Agaricomycetes</taxon>
        <taxon>Agaricomycetidae</taxon>
        <taxon>Agaricales</taxon>
        <taxon>Marasmiineae</taxon>
        <taxon>Physalacriaceae</taxon>
        <taxon>Cylindrobasidium</taxon>
    </lineage>
</organism>
<evidence type="ECO:0000256" key="5">
    <source>
        <dbReference type="ARBA" id="ARBA00023274"/>
    </source>
</evidence>